<feature type="chain" id="PRO_5040719087" description="Lipoprotein" evidence="1">
    <location>
        <begin position="24"/>
        <end position="182"/>
    </location>
</feature>
<keyword evidence="1" id="KW-0732">Signal</keyword>
<reference evidence="2" key="1">
    <citation type="submission" date="2022-04" db="EMBL/GenBank/DDBJ databases">
        <title>Roseomonas acroporae sp. nov., isolated from coral Acropora digitifera.</title>
        <authorList>
            <person name="Sun H."/>
        </authorList>
    </citation>
    <scope>NUCLEOTIDE SEQUENCE</scope>
    <source>
        <strain evidence="2">NAR14</strain>
    </source>
</reference>
<dbReference type="RefSeq" id="WP_248669499.1">
    <property type="nucleotide sequence ID" value="NZ_JALPRX010000124.1"/>
</dbReference>
<proteinExistence type="predicted"/>
<keyword evidence="3" id="KW-1185">Reference proteome</keyword>
<gene>
    <name evidence="2" type="ORF">M0638_24055</name>
</gene>
<feature type="signal peptide" evidence="1">
    <location>
        <begin position="1"/>
        <end position="23"/>
    </location>
</feature>
<name>A0A9X1YE33_9PROT</name>
<dbReference type="Proteomes" id="UP001139516">
    <property type="component" value="Unassembled WGS sequence"/>
</dbReference>
<evidence type="ECO:0000313" key="2">
    <source>
        <dbReference type="EMBL" id="MCK8787448.1"/>
    </source>
</evidence>
<evidence type="ECO:0000313" key="3">
    <source>
        <dbReference type="Proteomes" id="UP001139516"/>
    </source>
</evidence>
<dbReference type="EMBL" id="JALPRX010000124">
    <property type="protein sequence ID" value="MCK8787448.1"/>
    <property type="molecule type" value="Genomic_DNA"/>
</dbReference>
<evidence type="ECO:0000256" key="1">
    <source>
        <dbReference type="SAM" id="SignalP"/>
    </source>
</evidence>
<accession>A0A9X1YE33</accession>
<sequence>MNAASSSPVAWRFPGMLACLLLAGCVTNNLSTQNAQIVPAGGGVAVPSQAAPLPAPRPAQGMTSTARLMSASMITVRKTTTSGATLLLANLHSLNPDCTPIGPVEARIATPPAHGTVHIAMGTAFPSYVPGDPPYACNSRRLPATLISYQPTPGFTGQDVAVVETFFPSGRSPSLRFEITVR</sequence>
<dbReference type="AlphaFoldDB" id="A0A9X1YE33"/>
<evidence type="ECO:0008006" key="4">
    <source>
        <dbReference type="Google" id="ProtNLM"/>
    </source>
</evidence>
<protein>
    <recommendedName>
        <fullName evidence="4">Lipoprotein</fullName>
    </recommendedName>
</protein>
<organism evidence="2 3">
    <name type="scientific">Roseomonas acroporae</name>
    <dbReference type="NCBI Taxonomy" id="2937791"/>
    <lineage>
        <taxon>Bacteria</taxon>
        <taxon>Pseudomonadati</taxon>
        <taxon>Pseudomonadota</taxon>
        <taxon>Alphaproteobacteria</taxon>
        <taxon>Acetobacterales</taxon>
        <taxon>Roseomonadaceae</taxon>
        <taxon>Roseomonas</taxon>
    </lineage>
</organism>
<comment type="caution">
    <text evidence="2">The sequence shown here is derived from an EMBL/GenBank/DDBJ whole genome shotgun (WGS) entry which is preliminary data.</text>
</comment>